<keyword evidence="19" id="KW-1185">Reference proteome</keyword>
<evidence type="ECO:0000256" key="12">
    <source>
        <dbReference type="ARBA" id="ARBA00023136"/>
    </source>
</evidence>
<dbReference type="InterPro" id="IPR036291">
    <property type="entry name" value="NAD(P)-bd_dom_sf"/>
</dbReference>
<dbReference type="PANTHER" id="PTHR43313">
    <property type="entry name" value="SHORT-CHAIN DEHYDROGENASE/REDUCTASE FAMILY 9C"/>
    <property type="match status" value="1"/>
</dbReference>
<dbReference type="GO" id="GO:0008202">
    <property type="term" value="P:steroid metabolic process"/>
    <property type="evidence" value="ECO:0007669"/>
    <property type="project" value="TreeGrafter"/>
</dbReference>
<dbReference type="GO" id="GO:0005743">
    <property type="term" value="C:mitochondrial inner membrane"/>
    <property type="evidence" value="ECO:0007669"/>
    <property type="project" value="UniProtKB-SubCell"/>
</dbReference>
<evidence type="ECO:0000256" key="3">
    <source>
        <dbReference type="ARBA" id="ARBA00006484"/>
    </source>
</evidence>
<evidence type="ECO:0000256" key="17">
    <source>
        <dbReference type="RuleBase" id="RU000363"/>
    </source>
</evidence>
<dbReference type="AlphaFoldDB" id="A0A091DPX7"/>
<dbReference type="SUPFAM" id="SSF51735">
    <property type="entry name" value="NAD(P)-binding Rossmann-fold domains"/>
    <property type="match status" value="1"/>
</dbReference>
<protein>
    <recommendedName>
        <fullName evidence="14">D-beta-hydroxybutyrate dehydrogenase, mitochondrial</fullName>
        <ecNumber evidence="13">1.1.1.30</ecNumber>
    </recommendedName>
    <alternativeName>
        <fullName evidence="15">3-hydroxybutyrate dehydrogenase</fullName>
    </alternativeName>
</protein>
<dbReference type="Gene3D" id="3.40.50.720">
    <property type="entry name" value="NAD(P)-binding Rossmann-like Domain"/>
    <property type="match status" value="1"/>
</dbReference>
<dbReference type="PANTHER" id="PTHR43313:SF25">
    <property type="entry name" value="D-BETA-HYDROXYBUTYRATE DEHYDROGENASE, MITOCHONDRIAL"/>
    <property type="match status" value="1"/>
</dbReference>
<dbReference type="STRING" id="885580.ENSFDAP00000011065"/>
<comment type="subcellular location">
    <subcellularLocation>
        <location evidence="1">Mitochondrion inner membrane</location>
    </subcellularLocation>
    <subcellularLocation>
        <location evidence="2">Mitochondrion matrix</location>
    </subcellularLocation>
</comment>
<evidence type="ECO:0000256" key="4">
    <source>
        <dbReference type="ARBA" id="ARBA00011881"/>
    </source>
</evidence>
<dbReference type="InterPro" id="IPR002347">
    <property type="entry name" value="SDR_fam"/>
</dbReference>
<keyword evidence="8" id="KW-0560">Oxidoreductase</keyword>
<dbReference type="eggNOG" id="KOG1610">
    <property type="taxonomic scope" value="Eukaryota"/>
</dbReference>
<comment type="catalytic activity">
    <reaction evidence="16">
        <text>(R)-3-hydroxybutanoate + NAD(+) = acetoacetate + NADH + H(+)</text>
        <dbReference type="Rhea" id="RHEA:20521"/>
        <dbReference type="ChEBI" id="CHEBI:10983"/>
        <dbReference type="ChEBI" id="CHEBI:13705"/>
        <dbReference type="ChEBI" id="CHEBI:15378"/>
        <dbReference type="ChEBI" id="CHEBI:57540"/>
        <dbReference type="ChEBI" id="CHEBI:57945"/>
        <dbReference type="EC" id="1.1.1.30"/>
    </reaction>
</comment>
<dbReference type="EC" id="1.1.1.30" evidence="13"/>
<dbReference type="Pfam" id="PF00106">
    <property type="entry name" value="adh_short"/>
    <property type="match status" value="1"/>
</dbReference>
<organism evidence="18 19">
    <name type="scientific">Fukomys damarensis</name>
    <name type="common">Damaraland mole rat</name>
    <name type="synonym">Cryptomys damarensis</name>
    <dbReference type="NCBI Taxonomy" id="885580"/>
    <lineage>
        <taxon>Eukaryota</taxon>
        <taxon>Metazoa</taxon>
        <taxon>Chordata</taxon>
        <taxon>Craniata</taxon>
        <taxon>Vertebrata</taxon>
        <taxon>Euteleostomi</taxon>
        <taxon>Mammalia</taxon>
        <taxon>Eutheria</taxon>
        <taxon>Euarchontoglires</taxon>
        <taxon>Glires</taxon>
        <taxon>Rodentia</taxon>
        <taxon>Hystricomorpha</taxon>
        <taxon>Bathyergidae</taxon>
        <taxon>Fukomys</taxon>
    </lineage>
</organism>
<evidence type="ECO:0000313" key="18">
    <source>
        <dbReference type="EMBL" id="KFO33127.1"/>
    </source>
</evidence>
<dbReference type="CDD" id="cd09805">
    <property type="entry name" value="type2_17beta_HSD-like_SDR_c"/>
    <property type="match status" value="1"/>
</dbReference>
<evidence type="ECO:0000256" key="2">
    <source>
        <dbReference type="ARBA" id="ARBA00004305"/>
    </source>
</evidence>
<reference evidence="18 19" key="1">
    <citation type="submission" date="2013-11" db="EMBL/GenBank/DDBJ databases">
        <title>The Damaraland mole rat (Fukomys damarensis) genome and evolution of African mole rats.</title>
        <authorList>
            <person name="Gladyshev V.N."/>
            <person name="Fang X."/>
        </authorList>
    </citation>
    <scope>NUCLEOTIDE SEQUENCE [LARGE SCALE GENOMIC DNA]</scope>
    <source>
        <tissue evidence="18">Liver</tissue>
    </source>
</reference>
<dbReference type="InterPro" id="IPR020904">
    <property type="entry name" value="Sc_DH/Rdtase_CS"/>
</dbReference>
<keyword evidence="5" id="KW-0021">Allosteric enzyme</keyword>
<evidence type="ECO:0000313" key="19">
    <source>
        <dbReference type="Proteomes" id="UP000028990"/>
    </source>
</evidence>
<name>A0A091DPX7_FUKDA</name>
<keyword evidence="9" id="KW-0520">NAD</keyword>
<evidence type="ECO:0000256" key="15">
    <source>
        <dbReference type="ARBA" id="ARBA00041774"/>
    </source>
</evidence>
<comment type="similarity">
    <text evidence="3 17">Belongs to the short-chain dehydrogenases/reductases (SDR) family.</text>
</comment>
<keyword evidence="6" id="KW-0999">Mitochondrion inner membrane</keyword>
<sequence length="437" mass="48407">MGLCARSCLAASCLQGLRPACGGGGAGTETCTCLSSQSAKAARREPAPSHRLALLFRLRGCQKHKCHPRPSRFPTWVLTVRDPQKEADHLPLAMMLAARLSRPLSQLPGRTLSICDRENGTRHTLLFCSVSRTPVGRRTYASDVNPAGSKAVLITGCDSGFGFSLAKHLHSKGFLVFAGCLMKDKGDAGVRELDSLNSDRLRTVQLNVCSHEQVERAVETVRSSLKDPEKGLWGLVNNAGISTFGEVEFTSMDTYKEVAEVNLWGTVRTTKSFLPLLRRAKGRVVNISSMMGRMANPARSPYCITKFGVEAFSDCLRYEMHPLGVKVSVVEPGNYIAATSLYSPERIQAIAQKMWDELPEVVRKDYGREYFDEKIAKMETYCNSGSTDTSPVIDAITHALTAATPYTRYHPMDYYWWLRMQIMTHLPGAISDMIYIH</sequence>
<keyword evidence="12" id="KW-0472">Membrane</keyword>
<evidence type="ECO:0000256" key="14">
    <source>
        <dbReference type="ARBA" id="ARBA00039904"/>
    </source>
</evidence>
<dbReference type="Proteomes" id="UP000028990">
    <property type="component" value="Unassembled WGS sequence"/>
</dbReference>
<proteinExistence type="inferred from homology"/>
<keyword evidence="7" id="KW-0809">Transit peptide</keyword>
<dbReference type="PROSITE" id="PS00061">
    <property type="entry name" value="ADH_SHORT"/>
    <property type="match status" value="1"/>
</dbReference>
<evidence type="ECO:0000256" key="9">
    <source>
        <dbReference type="ARBA" id="ARBA00023027"/>
    </source>
</evidence>
<dbReference type="EMBL" id="KN122104">
    <property type="protein sequence ID" value="KFO33127.1"/>
    <property type="molecule type" value="Genomic_DNA"/>
</dbReference>
<evidence type="ECO:0000256" key="11">
    <source>
        <dbReference type="ARBA" id="ARBA00023128"/>
    </source>
</evidence>
<evidence type="ECO:0000256" key="13">
    <source>
        <dbReference type="ARBA" id="ARBA00038959"/>
    </source>
</evidence>
<evidence type="ECO:0000256" key="7">
    <source>
        <dbReference type="ARBA" id="ARBA00022946"/>
    </source>
</evidence>
<evidence type="ECO:0000256" key="5">
    <source>
        <dbReference type="ARBA" id="ARBA00022533"/>
    </source>
</evidence>
<keyword evidence="11" id="KW-0496">Mitochondrion</keyword>
<evidence type="ECO:0000256" key="10">
    <source>
        <dbReference type="ARBA" id="ARBA00023098"/>
    </source>
</evidence>
<evidence type="ECO:0000256" key="1">
    <source>
        <dbReference type="ARBA" id="ARBA00004273"/>
    </source>
</evidence>
<dbReference type="PRINTS" id="PR00080">
    <property type="entry name" value="SDRFAMILY"/>
</dbReference>
<dbReference type="GO" id="GO:0003858">
    <property type="term" value="F:3-hydroxybutyrate dehydrogenase activity"/>
    <property type="evidence" value="ECO:0007669"/>
    <property type="project" value="UniProtKB-EC"/>
</dbReference>
<dbReference type="FunFam" id="3.40.50.720:FF:000074">
    <property type="entry name" value="Retinol dehydrogenase type 1"/>
    <property type="match status" value="1"/>
</dbReference>
<comment type="subunit">
    <text evidence="4">Homotetramer.</text>
</comment>
<accession>A0A091DPX7</accession>
<evidence type="ECO:0000256" key="8">
    <source>
        <dbReference type="ARBA" id="ARBA00023002"/>
    </source>
</evidence>
<evidence type="ECO:0000256" key="16">
    <source>
        <dbReference type="ARBA" id="ARBA00049550"/>
    </source>
</evidence>
<dbReference type="PRINTS" id="PR00081">
    <property type="entry name" value="GDHRDH"/>
</dbReference>
<dbReference type="GO" id="GO:0005759">
    <property type="term" value="C:mitochondrial matrix"/>
    <property type="evidence" value="ECO:0007669"/>
    <property type="project" value="UniProtKB-SubCell"/>
</dbReference>
<evidence type="ECO:0000256" key="6">
    <source>
        <dbReference type="ARBA" id="ARBA00022792"/>
    </source>
</evidence>
<keyword evidence="10" id="KW-0443">Lipid metabolism</keyword>
<gene>
    <name evidence="18" type="ORF">H920_05315</name>
</gene>